<proteinExistence type="predicted"/>
<accession>A0A4Y9SYV7</accession>
<reference evidence="2 3" key="1">
    <citation type="submission" date="2019-03" db="EMBL/GenBank/DDBJ databases">
        <title>Draft genome of Massilia hortus sp. nov., a novel bacterial species of the Oxalobacteraceae family.</title>
        <authorList>
            <person name="Peta V."/>
            <person name="Raths R."/>
            <person name="Bucking H."/>
        </authorList>
    </citation>
    <scope>NUCLEOTIDE SEQUENCE [LARGE SCALE GENOMIC DNA]</scope>
    <source>
        <strain evidence="2 3">ONC3</strain>
    </source>
</reference>
<dbReference type="Proteomes" id="UP000297258">
    <property type="component" value="Unassembled WGS sequence"/>
</dbReference>
<dbReference type="EMBL" id="SPUM01000109">
    <property type="protein sequence ID" value="TFW30559.1"/>
    <property type="molecule type" value="Genomic_DNA"/>
</dbReference>
<organism evidence="2 3">
    <name type="scientific">Massilia horti</name>
    <dbReference type="NCBI Taxonomy" id="2562153"/>
    <lineage>
        <taxon>Bacteria</taxon>
        <taxon>Pseudomonadati</taxon>
        <taxon>Pseudomonadota</taxon>
        <taxon>Betaproteobacteria</taxon>
        <taxon>Burkholderiales</taxon>
        <taxon>Oxalobacteraceae</taxon>
        <taxon>Telluria group</taxon>
        <taxon>Massilia</taxon>
    </lineage>
</organism>
<name>A0A4Y9SYV7_9BURK</name>
<sequence length="148" mass="16868">MARNVIYQGDLEELKEKWANQYIDNGQCARLPQVLTDVGYTGRWLPGPRVVDLAFLLPGTVIANFKLVNGYLKYPNEHNYHAGLFQRYEYGRVMSNGEPCHFSMIDQWVNKRGGVGERGLAAYTPEEAKRRRKAPSDNASEFYVVVVP</sequence>
<evidence type="ECO:0000313" key="1">
    <source>
        <dbReference type="EMBL" id="TFW30522.1"/>
    </source>
</evidence>
<comment type="caution">
    <text evidence="2">The sequence shown here is derived from an EMBL/GenBank/DDBJ whole genome shotgun (WGS) entry which is preliminary data.</text>
</comment>
<dbReference type="InterPro" id="IPR047746">
    <property type="entry name" value="Dae2/Tae2-like"/>
</dbReference>
<evidence type="ECO:0000313" key="2">
    <source>
        <dbReference type="EMBL" id="TFW30559.1"/>
    </source>
</evidence>
<dbReference type="RefSeq" id="WP_135190841.1">
    <property type="nucleotide sequence ID" value="NZ_SPUM01000109.1"/>
</dbReference>
<dbReference type="EMBL" id="SPUM01000109">
    <property type="protein sequence ID" value="TFW30522.1"/>
    <property type="molecule type" value="Genomic_DNA"/>
</dbReference>
<keyword evidence="3" id="KW-1185">Reference proteome</keyword>
<dbReference type="NCBIfam" id="NF033857">
    <property type="entry name" value="BPSL0067_fam"/>
    <property type="match status" value="1"/>
</dbReference>
<protein>
    <submittedName>
        <fullName evidence="2">Uncharacterized protein</fullName>
    </submittedName>
</protein>
<dbReference type="AlphaFoldDB" id="A0A4Y9SYV7"/>
<dbReference type="OrthoDB" id="1551241at2"/>
<evidence type="ECO:0000313" key="3">
    <source>
        <dbReference type="Proteomes" id="UP000297258"/>
    </source>
</evidence>
<gene>
    <name evidence="1" type="ORF">E4O92_16545</name>
    <name evidence="2" type="ORF">E4O92_16740</name>
</gene>